<dbReference type="Gene3D" id="3.40.50.11780">
    <property type="match status" value="1"/>
</dbReference>
<dbReference type="Proteomes" id="UP000590511">
    <property type="component" value="Unassembled WGS sequence"/>
</dbReference>
<evidence type="ECO:0000313" key="5">
    <source>
        <dbReference type="EMBL" id="MBB4753129.1"/>
    </source>
</evidence>
<organism evidence="5 6">
    <name type="scientific">Actinoplanes lobatus</name>
    <dbReference type="NCBI Taxonomy" id="113568"/>
    <lineage>
        <taxon>Bacteria</taxon>
        <taxon>Bacillati</taxon>
        <taxon>Actinomycetota</taxon>
        <taxon>Actinomycetes</taxon>
        <taxon>Micromonosporales</taxon>
        <taxon>Micromonosporaceae</taxon>
        <taxon>Actinoplanes</taxon>
    </lineage>
</organism>
<evidence type="ECO:0000259" key="2">
    <source>
        <dbReference type="Pfam" id="PF04984"/>
    </source>
</evidence>
<dbReference type="AlphaFoldDB" id="A0A7W7HM73"/>
<protein>
    <submittedName>
        <fullName evidence="5">Phage tail sheath protein FI</fullName>
    </submittedName>
</protein>
<evidence type="ECO:0000259" key="3">
    <source>
        <dbReference type="Pfam" id="PF17482"/>
    </source>
</evidence>
<sequence length="386" mass="41393">MPDYAAPGVYVEEQPITPTIVGVGTSTAGLIGEVADNVTMPELPDGSGDYVVAAMHEPVLVTNFDQFKRHFGDFQAGNGTLAHSVYGFFNNGGSACWVARVADLDDDNEVKEVLVAFEAIDEIAIVAAPGALDAAVQLALIEHCDQASLQDRFAILDGQQATTVTVADIKGTLASTSDYAAMYFPFVQVSDPITGDLIFIPPSGLMAGVYARVDATRGVHKAPANVPLRGALGLQYQTSKNEQALVNKQGINVIRRLNGSILVWGARTLGSGTAGRIEYINVRRLMNFLRESIDEGTQNAVFEPNSNPLWATITRSVTAFLTRVWRDGALFGTQPEQAFFVRCDESTNPPDVRDAGMVVTEIGVAPVKPAEFVIFRIAQFAEIPAA</sequence>
<dbReference type="InterPro" id="IPR035089">
    <property type="entry name" value="Phage_sheath_subtilisin"/>
</dbReference>
<gene>
    <name evidence="4" type="ORF">Alo02nite_59090</name>
    <name evidence="5" type="ORF">BJ964_007290</name>
</gene>
<dbReference type="RefSeq" id="WP_188124865.1">
    <property type="nucleotide sequence ID" value="NZ_BOMP01000099.1"/>
</dbReference>
<evidence type="ECO:0000313" key="6">
    <source>
        <dbReference type="Proteomes" id="UP000590511"/>
    </source>
</evidence>
<dbReference type="Pfam" id="PF04984">
    <property type="entry name" value="Phage_sheath_1"/>
    <property type="match status" value="1"/>
</dbReference>
<dbReference type="Pfam" id="PF17482">
    <property type="entry name" value="Phage_sheath_1C"/>
    <property type="match status" value="1"/>
</dbReference>
<reference evidence="5 6" key="1">
    <citation type="submission" date="2020-08" db="EMBL/GenBank/DDBJ databases">
        <title>Sequencing the genomes of 1000 actinobacteria strains.</title>
        <authorList>
            <person name="Klenk H.-P."/>
        </authorList>
    </citation>
    <scope>NUCLEOTIDE SEQUENCE [LARGE SCALE GENOMIC DNA]</scope>
    <source>
        <strain evidence="5 6">DSM 43150</strain>
    </source>
</reference>
<proteinExistence type="inferred from homology"/>
<dbReference type="EMBL" id="JACHNC010000001">
    <property type="protein sequence ID" value="MBB4753129.1"/>
    <property type="molecule type" value="Genomic_DNA"/>
</dbReference>
<feature type="domain" description="Tail sheath protein subtilisin-like" evidence="2">
    <location>
        <begin position="117"/>
        <end position="269"/>
    </location>
</feature>
<feature type="domain" description="Tail sheath protein C-terminal" evidence="3">
    <location>
        <begin position="278"/>
        <end position="378"/>
    </location>
</feature>
<dbReference type="InterPro" id="IPR020287">
    <property type="entry name" value="Tail_sheath_C"/>
</dbReference>
<evidence type="ECO:0000313" key="7">
    <source>
        <dbReference type="Proteomes" id="UP000631312"/>
    </source>
</evidence>
<accession>A0A7W7HM73</accession>
<dbReference type="Proteomes" id="UP000631312">
    <property type="component" value="Unassembled WGS sequence"/>
</dbReference>
<comment type="caution">
    <text evidence="5">The sequence shown here is derived from an EMBL/GenBank/DDBJ whole genome shotgun (WGS) entry which is preliminary data.</text>
</comment>
<dbReference type="EMBL" id="BOMP01000099">
    <property type="protein sequence ID" value="GIE43011.1"/>
    <property type="molecule type" value="Genomic_DNA"/>
</dbReference>
<evidence type="ECO:0000313" key="4">
    <source>
        <dbReference type="EMBL" id="GIE43011.1"/>
    </source>
</evidence>
<dbReference type="PANTHER" id="PTHR35861:SF1">
    <property type="entry name" value="PHAGE TAIL SHEATH PROTEIN"/>
    <property type="match status" value="1"/>
</dbReference>
<dbReference type="PANTHER" id="PTHR35861">
    <property type="match status" value="1"/>
</dbReference>
<comment type="similarity">
    <text evidence="1">Belongs to the myoviridae tail sheath protein family.</text>
</comment>
<keyword evidence="7" id="KW-1185">Reference proteome</keyword>
<evidence type="ECO:0000256" key="1">
    <source>
        <dbReference type="ARBA" id="ARBA00008005"/>
    </source>
</evidence>
<name>A0A7W7HM73_9ACTN</name>
<reference evidence="4 7" key="2">
    <citation type="submission" date="2021-01" db="EMBL/GenBank/DDBJ databases">
        <title>Whole genome shotgun sequence of Actinoplanes lobatus NBRC 12513.</title>
        <authorList>
            <person name="Komaki H."/>
            <person name="Tamura T."/>
        </authorList>
    </citation>
    <scope>NUCLEOTIDE SEQUENCE [LARGE SCALE GENOMIC DNA]</scope>
    <source>
        <strain evidence="4 7">NBRC 12513</strain>
    </source>
</reference>
<dbReference type="InterPro" id="IPR052042">
    <property type="entry name" value="Tail_sheath_structural"/>
</dbReference>